<sequence length="410" mass="44212">MDPLADKVKLYCSFDTGSAPPGLLPIDNRVVNQITSVDLASVGLPAPLFDSATKWKGSAALDATFPPNGRIVDKDSAAYGLTPANPKLTVELWVYRKTAAATLMIGKSGKGNVSYTNWVIGFKNNGAVYVSLGISGYMYGTSLGGLDSAANIVPIGVWTHVALVMDGPNAKIYIGGVLAVNYTAGQHPGDNYPLPFYIGCEDAQTASFTGYLIDDLRITAAVRYTGPFTPADYSVDYPPLIGGGVAAKLHQITAIAANQEPRSQFQPQDVAWRGTPPMYAGPLNLQQQTQYPLCKGRDYYWIRDGVRNVEQGYIESTVTISGVGVRRRVLCFTQDGELVGETYSRASDGVYRFDLLWLNKRYMLVAQDDPAFGPADYNAVAADYQAPKPYPPSGGVAPVPFPMLAPLKRK</sequence>
<evidence type="ECO:0008006" key="3">
    <source>
        <dbReference type="Google" id="ProtNLM"/>
    </source>
</evidence>
<dbReference type="SUPFAM" id="SSF49899">
    <property type="entry name" value="Concanavalin A-like lectins/glucanases"/>
    <property type="match status" value="1"/>
</dbReference>
<proteinExistence type="predicted"/>
<comment type="caution">
    <text evidence="1">The sequence shown here is derived from an EMBL/GenBank/DDBJ whole genome shotgun (WGS) entry which is preliminary data.</text>
</comment>
<dbReference type="Gene3D" id="2.60.120.200">
    <property type="match status" value="1"/>
</dbReference>
<dbReference type="Pfam" id="PF13385">
    <property type="entry name" value="Laminin_G_3"/>
    <property type="match status" value="1"/>
</dbReference>
<name>A0ABY3MKG0_AERVE</name>
<evidence type="ECO:0000313" key="1">
    <source>
        <dbReference type="EMBL" id="TYD43876.1"/>
    </source>
</evidence>
<dbReference type="RefSeq" id="WP_115544106.1">
    <property type="nucleotide sequence ID" value="NZ_NMUR01000002.1"/>
</dbReference>
<organism evidence="1 2">
    <name type="scientific">Aeromonas veronii</name>
    <dbReference type="NCBI Taxonomy" id="654"/>
    <lineage>
        <taxon>Bacteria</taxon>
        <taxon>Pseudomonadati</taxon>
        <taxon>Pseudomonadota</taxon>
        <taxon>Gammaproteobacteria</taxon>
        <taxon>Aeromonadales</taxon>
        <taxon>Aeromonadaceae</taxon>
        <taxon>Aeromonas</taxon>
    </lineage>
</organism>
<dbReference type="InterPro" id="IPR013320">
    <property type="entry name" value="ConA-like_dom_sf"/>
</dbReference>
<dbReference type="Proteomes" id="UP000323129">
    <property type="component" value="Unassembled WGS sequence"/>
</dbReference>
<dbReference type="EMBL" id="NQMC01000034">
    <property type="protein sequence ID" value="TYD43876.1"/>
    <property type="molecule type" value="Genomic_DNA"/>
</dbReference>
<reference evidence="1 2" key="1">
    <citation type="submission" date="2017-08" db="EMBL/GenBank/DDBJ databases">
        <title>Aeromonas veronii bv sobria strain NS22 whole genome sequencing.</title>
        <authorList>
            <person name="Katharios P."/>
            <person name="Ha V.Q."/>
            <person name="Smyrli M."/>
        </authorList>
    </citation>
    <scope>NUCLEOTIDE SEQUENCE [LARGE SCALE GENOMIC DNA]</scope>
    <source>
        <strain evidence="1 2">NS22</strain>
    </source>
</reference>
<accession>A0ABY3MKG0</accession>
<protein>
    <recommendedName>
        <fullName evidence="3">LamG domain-containing protein</fullName>
    </recommendedName>
</protein>
<keyword evidence="2" id="KW-1185">Reference proteome</keyword>
<evidence type="ECO:0000313" key="2">
    <source>
        <dbReference type="Proteomes" id="UP000323129"/>
    </source>
</evidence>
<gene>
    <name evidence="1" type="ORF">CJF24_12780</name>
</gene>